<sequence>MGHISKKAIALMDDLGDKTTEGGTVAPDSTLATEKPLIDTTMLAIDFCGDRIPLREPHVARRYHAAVKHFNHPTYQQYKKQVAGDLKIISKILKQYNLPRDLKYIPLVESNFTSFAVSPRGAVGYWQFMPQTAIALGLRVDETIDERTDLVKSTHAAARYLKWLYGEMGNWTLAAAAFNSGPGKMIKQMGLQKKNNFYHLRLNSETSKYVYKIVAVKELFNSPERSSNWVDAGFLASLSAYHRSISPTGKNVLNKTAAVALAN</sequence>
<gene>
    <name evidence="3" type="ORF">GCM10023091_42710</name>
</gene>
<dbReference type="EMBL" id="BAABEY010000036">
    <property type="protein sequence ID" value="GAA4447574.1"/>
    <property type="molecule type" value="Genomic_DNA"/>
</dbReference>
<evidence type="ECO:0000256" key="1">
    <source>
        <dbReference type="ARBA" id="ARBA00007734"/>
    </source>
</evidence>
<protein>
    <recommendedName>
        <fullName evidence="2">Transglycosylase SLT domain-containing protein</fullName>
    </recommendedName>
</protein>
<organism evidence="3 4">
    <name type="scientific">Ravibacter arvi</name>
    <dbReference type="NCBI Taxonomy" id="2051041"/>
    <lineage>
        <taxon>Bacteria</taxon>
        <taxon>Pseudomonadati</taxon>
        <taxon>Bacteroidota</taxon>
        <taxon>Cytophagia</taxon>
        <taxon>Cytophagales</taxon>
        <taxon>Spirosomataceae</taxon>
        <taxon>Ravibacter</taxon>
    </lineage>
</organism>
<dbReference type="Proteomes" id="UP001501508">
    <property type="component" value="Unassembled WGS sequence"/>
</dbReference>
<evidence type="ECO:0000313" key="3">
    <source>
        <dbReference type="EMBL" id="GAA4447574.1"/>
    </source>
</evidence>
<dbReference type="PANTHER" id="PTHR37423:SF2">
    <property type="entry name" value="MEMBRANE-BOUND LYTIC MUREIN TRANSGLYCOSYLASE C"/>
    <property type="match status" value="1"/>
</dbReference>
<keyword evidence="4" id="KW-1185">Reference proteome</keyword>
<dbReference type="PANTHER" id="PTHR37423">
    <property type="entry name" value="SOLUBLE LYTIC MUREIN TRANSGLYCOSYLASE-RELATED"/>
    <property type="match status" value="1"/>
</dbReference>
<dbReference type="CDD" id="cd16894">
    <property type="entry name" value="MltD-like"/>
    <property type="match status" value="1"/>
</dbReference>
<evidence type="ECO:0000313" key="4">
    <source>
        <dbReference type="Proteomes" id="UP001501508"/>
    </source>
</evidence>
<feature type="domain" description="Transglycosylase SLT" evidence="2">
    <location>
        <begin position="91"/>
        <end position="198"/>
    </location>
</feature>
<comment type="similarity">
    <text evidence="1">Belongs to the transglycosylase Slt family.</text>
</comment>
<dbReference type="InterPro" id="IPR008258">
    <property type="entry name" value="Transglycosylase_SLT_dom_1"/>
</dbReference>
<dbReference type="Pfam" id="PF01464">
    <property type="entry name" value="SLT"/>
    <property type="match status" value="1"/>
</dbReference>
<proteinExistence type="inferred from homology"/>
<dbReference type="Gene3D" id="1.10.530.10">
    <property type="match status" value="1"/>
</dbReference>
<dbReference type="InterPro" id="IPR023346">
    <property type="entry name" value="Lysozyme-like_dom_sf"/>
</dbReference>
<evidence type="ECO:0000259" key="2">
    <source>
        <dbReference type="Pfam" id="PF01464"/>
    </source>
</evidence>
<dbReference type="SUPFAM" id="SSF53955">
    <property type="entry name" value="Lysozyme-like"/>
    <property type="match status" value="1"/>
</dbReference>
<name>A0ABP8MD65_9BACT</name>
<reference evidence="4" key="1">
    <citation type="journal article" date="2019" name="Int. J. Syst. Evol. Microbiol.">
        <title>The Global Catalogue of Microorganisms (GCM) 10K type strain sequencing project: providing services to taxonomists for standard genome sequencing and annotation.</title>
        <authorList>
            <consortium name="The Broad Institute Genomics Platform"/>
            <consortium name="The Broad Institute Genome Sequencing Center for Infectious Disease"/>
            <person name="Wu L."/>
            <person name="Ma J."/>
        </authorList>
    </citation>
    <scope>NUCLEOTIDE SEQUENCE [LARGE SCALE GENOMIC DNA]</scope>
    <source>
        <strain evidence="4">JCM 31920</strain>
    </source>
</reference>
<comment type="caution">
    <text evidence="3">The sequence shown here is derived from an EMBL/GenBank/DDBJ whole genome shotgun (WGS) entry which is preliminary data.</text>
</comment>
<accession>A0ABP8MD65</accession>